<dbReference type="AlphaFoldDB" id="A0A2Z7CPU0"/>
<evidence type="ECO:0000313" key="2">
    <source>
        <dbReference type="EMBL" id="KZV47967.1"/>
    </source>
</evidence>
<gene>
    <name evidence="2" type="ORF">F511_20479</name>
</gene>
<accession>A0A2Z7CPU0</accession>
<dbReference type="Proteomes" id="UP000250235">
    <property type="component" value="Unassembled WGS sequence"/>
</dbReference>
<evidence type="ECO:0000313" key="3">
    <source>
        <dbReference type="Proteomes" id="UP000250235"/>
    </source>
</evidence>
<sequence>MGMNRMFIRWTRARLAGPSPSLSLLMPPPPPLPRFAGNCSGQLDEENPSAPISSGLLVQADEGVSLRSSYPESQIQKLKPAEELSNSTVRRNQQLRDPLQGRSTASTGSSSQRNQQQPSDVVFSKEHQNDAASTNQNDNASFQQLTTDSLQNNQQLVALINSNNDVLHPLQELAVNSKRKVLNQNAALQLIKTTSPLISDWFLKPAAGHSAGTIPHNATADSATIRRYSLQNNQQLVALINSNNDVLHPLQELAVNSKRKVLNQNAALQLIKTTSPLISDWFLKPAAGHSAGTIPHNATADSATIQQSTPKD</sequence>
<reference evidence="2 3" key="1">
    <citation type="journal article" date="2015" name="Proc. Natl. Acad. Sci. U.S.A.">
        <title>The resurrection genome of Boea hygrometrica: A blueprint for survival of dehydration.</title>
        <authorList>
            <person name="Xiao L."/>
            <person name="Yang G."/>
            <person name="Zhang L."/>
            <person name="Yang X."/>
            <person name="Zhao S."/>
            <person name="Ji Z."/>
            <person name="Zhou Q."/>
            <person name="Hu M."/>
            <person name="Wang Y."/>
            <person name="Chen M."/>
            <person name="Xu Y."/>
            <person name="Jin H."/>
            <person name="Xiao X."/>
            <person name="Hu G."/>
            <person name="Bao F."/>
            <person name="Hu Y."/>
            <person name="Wan P."/>
            <person name="Li L."/>
            <person name="Deng X."/>
            <person name="Kuang T."/>
            <person name="Xiang C."/>
            <person name="Zhu J.K."/>
            <person name="Oliver M.J."/>
            <person name="He Y."/>
        </authorList>
    </citation>
    <scope>NUCLEOTIDE SEQUENCE [LARGE SCALE GENOMIC DNA]</scope>
    <source>
        <strain evidence="3">cv. XS01</strain>
    </source>
</reference>
<dbReference type="EMBL" id="KQ994524">
    <property type="protein sequence ID" value="KZV47967.1"/>
    <property type="molecule type" value="Genomic_DNA"/>
</dbReference>
<feature type="region of interest" description="Disordered" evidence="1">
    <location>
        <begin position="68"/>
        <end position="136"/>
    </location>
</feature>
<organism evidence="2 3">
    <name type="scientific">Dorcoceras hygrometricum</name>
    <dbReference type="NCBI Taxonomy" id="472368"/>
    <lineage>
        <taxon>Eukaryota</taxon>
        <taxon>Viridiplantae</taxon>
        <taxon>Streptophyta</taxon>
        <taxon>Embryophyta</taxon>
        <taxon>Tracheophyta</taxon>
        <taxon>Spermatophyta</taxon>
        <taxon>Magnoliopsida</taxon>
        <taxon>eudicotyledons</taxon>
        <taxon>Gunneridae</taxon>
        <taxon>Pentapetalae</taxon>
        <taxon>asterids</taxon>
        <taxon>lamiids</taxon>
        <taxon>Lamiales</taxon>
        <taxon>Gesneriaceae</taxon>
        <taxon>Didymocarpoideae</taxon>
        <taxon>Trichosporeae</taxon>
        <taxon>Loxocarpinae</taxon>
        <taxon>Dorcoceras</taxon>
    </lineage>
</organism>
<evidence type="ECO:0000256" key="1">
    <source>
        <dbReference type="SAM" id="MobiDB-lite"/>
    </source>
</evidence>
<protein>
    <submittedName>
        <fullName evidence="2">Uncharacterized protein</fullName>
    </submittedName>
</protein>
<feature type="compositionally biased region" description="Polar residues" evidence="1">
    <location>
        <begin position="299"/>
        <end position="312"/>
    </location>
</feature>
<feature type="region of interest" description="Disordered" evidence="1">
    <location>
        <begin position="18"/>
        <end position="53"/>
    </location>
</feature>
<feature type="compositionally biased region" description="Polar residues" evidence="1">
    <location>
        <begin position="101"/>
        <end position="119"/>
    </location>
</feature>
<name>A0A2Z7CPU0_9LAMI</name>
<keyword evidence="3" id="KW-1185">Reference proteome</keyword>
<feature type="region of interest" description="Disordered" evidence="1">
    <location>
        <begin position="293"/>
        <end position="312"/>
    </location>
</feature>
<proteinExistence type="predicted"/>